<gene>
    <name evidence="1" type="ORF">METZ01_LOCUS455650</name>
</gene>
<proteinExistence type="predicted"/>
<name>A0A383A4G1_9ZZZZ</name>
<dbReference type="AlphaFoldDB" id="A0A383A4G1"/>
<reference evidence="1" key="1">
    <citation type="submission" date="2018-05" db="EMBL/GenBank/DDBJ databases">
        <authorList>
            <person name="Lanie J.A."/>
            <person name="Ng W.-L."/>
            <person name="Kazmierczak K.M."/>
            <person name="Andrzejewski T.M."/>
            <person name="Davidsen T.M."/>
            <person name="Wayne K.J."/>
            <person name="Tettelin H."/>
            <person name="Glass J.I."/>
            <person name="Rusch D."/>
            <person name="Podicherti R."/>
            <person name="Tsui H.-C.T."/>
            <person name="Winkler M.E."/>
        </authorList>
    </citation>
    <scope>NUCLEOTIDE SEQUENCE</scope>
</reference>
<organism evidence="1">
    <name type="scientific">marine metagenome</name>
    <dbReference type="NCBI Taxonomy" id="408172"/>
    <lineage>
        <taxon>unclassified sequences</taxon>
        <taxon>metagenomes</taxon>
        <taxon>ecological metagenomes</taxon>
    </lineage>
</organism>
<feature type="non-terminal residue" evidence="1">
    <location>
        <position position="36"/>
    </location>
</feature>
<dbReference type="EMBL" id="UINC01189208">
    <property type="protein sequence ID" value="SVE02796.1"/>
    <property type="molecule type" value="Genomic_DNA"/>
</dbReference>
<protein>
    <submittedName>
        <fullName evidence="1">Uncharacterized protein</fullName>
    </submittedName>
</protein>
<evidence type="ECO:0000313" key="1">
    <source>
        <dbReference type="EMBL" id="SVE02796.1"/>
    </source>
</evidence>
<accession>A0A383A4G1</accession>
<sequence>MNTVVNFEILFCLNWVKYKPLIGYFKLGFSCMTDLS</sequence>